<evidence type="ECO:0000313" key="2">
    <source>
        <dbReference type="Proteomes" id="UP000887565"/>
    </source>
</evidence>
<organism evidence="2 3">
    <name type="scientific">Romanomermis culicivorax</name>
    <name type="common">Nematode worm</name>
    <dbReference type="NCBI Taxonomy" id="13658"/>
    <lineage>
        <taxon>Eukaryota</taxon>
        <taxon>Metazoa</taxon>
        <taxon>Ecdysozoa</taxon>
        <taxon>Nematoda</taxon>
        <taxon>Enoplea</taxon>
        <taxon>Dorylaimia</taxon>
        <taxon>Mermithida</taxon>
        <taxon>Mermithoidea</taxon>
        <taxon>Mermithidae</taxon>
        <taxon>Romanomermis</taxon>
    </lineage>
</organism>
<feature type="chain" id="PRO_5037595293" evidence="1">
    <location>
        <begin position="17"/>
        <end position="59"/>
    </location>
</feature>
<accession>A0A915J5F5</accession>
<feature type="signal peptide" evidence="1">
    <location>
        <begin position="1"/>
        <end position="16"/>
    </location>
</feature>
<keyword evidence="1" id="KW-0732">Signal</keyword>
<name>A0A915J5F5_ROMCU</name>
<evidence type="ECO:0000313" key="3">
    <source>
        <dbReference type="WBParaSite" id="nRc.2.0.1.t21671-RA"/>
    </source>
</evidence>
<proteinExistence type="predicted"/>
<keyword evidence="2" id="KW-1185">Reference proteome</keyword>
<sequence>MTIIFSNCATMRSSLSCLVGVATDGSCAVCAVASGGGITSFTSFTGTFDMGFKPDKYIK</sequence>
<protein>
    <submittedName>
        <fullName evidence="3">Uncharacterized protein</fullName>
    </submittedName>
</protein>
<dbReference type="Proteomes" id="UP000887565">
    <property type="component" value="Unplaced"/>
</dbReference>
<reference evidence="3" key="1">
    <citation type="submission" date="2022-11" db="UniProtKB">
        <authorList>
            <consortium name="WormBaseParasite"/>
        </authorList>
    </citation>
    <scope>IDENTIFICATION</scope>
</reference>
<dbReference type="AlphaFoldDB" id="A0A915J5F5"/>
<dbReference type="WBParaSite" id="nRc.2.0.1.t21671-RA">
    <property type="protein sequence ID" value="nRc.2.0.1.t21671-RA"/>
    <property type="gene ID" value="nRc.2.0.1.g21671"/>
</dbReference>
<evidence type="ECO:0000256" key="1">
    <source>
        <dbReference type="SAM" id="SignalP"/>
    </source>
</evidence>